<evidence type="ECO:0000313" key="2">
    <source>
        <dbReference type="EMBL" id="MPR31079.1"/>
    </source>
</evidence>
<dbReference type="Proteomes" id="UP000403266">
    <property type="component" value="Unassembled WGS sequence"/>
</dbReference>
<dbReference type="CDD" id="cd00761">
    <property type="entry name" value="Glyco_tranf_GTA_type"/>
    <property type="match status" value="1"/>
</dbReference>
<evidence type="ECO:0000313" key="3">
    <source>
        <dbReference type="Proteomes" id="UP000403266"/>
    </source>
</evidence>
<dbReference type="PANTHER" id="PTHR22916:SF3">
    <property type="entry name" value="UDP-GLCNAC:BETAGAL BETA-1,3-N-ACETYLGLUCOSAMINYLTRANSFERASE-LIKE PROTEIN 1"/>
    <property type="match status" value="1"/>
</dbReference>
<dbReference type="GO" id="GO:0016758">
    <property type="term" value="F:hexosyltransferase activity"/>
    <property type="evidence" value="ECO:0007669"/>
    <property type="project" value="UniProtKB-ARBA"/>
</dbReference>
<dbReference type="InterPro" id="IPR001173">
    <property type="entry name" value="Glyco_trans_2-like"/>
</dbReference>
<comment type="caution">
    <text evidence="2">The sequence shown here is derived from an EMBL/GenBank/DDBJ whole genome shotgun (WGS) entry which is preliminary data.</text>
</comment>
<feature type="domain" description="Glycosyltransferase 2-like" evidence="1">
    <location>
        <begin position="19"/>
        <end position="104"/>
    </location>
</feature>
<dbReference type="Pfam" id="PF00535">
    <property type="entry name" value="Glycos_transf_2"/>
    <property type="match status" value="1"/>
</dbReference>
<dbReference type="AlphaFoldDB" id="A0A5N7MX46"/>
<gene>
    <name evidence="2" type="ORF">FS320_40785</name>
</gene>
<organism evidence="2 3">
    <name type="scientific">Microvirga tunisiensis</name>
    <dbReference type="NCBI Taxonomy" id="2108360"/>
    <lineage>
        <taxon>Bacteria</taxon>
        <taxon>Pseudomonadati</taxon>
        <taxon>Pseudomonadota</taxon>
        <taxon>Alphaproteobacteria</taxon>
        <taxon>Hyphomicrobiales</taxon>
        <taxon>Methylobacteriaceae</taxon>
        <taxon>Microvirga</taxon>
    </lineage>
</organism>
<dbReference type="OrthoDB" id="174925at2"/>
<dbReference type="Gene3D" id="3.90.550.10">
    <property type="entry name" value="Spore Coat Polysaccharide Biosynthesis Protein SpsA, Chain A"/>
    <property type="match status" value="1"/>
</dbReference>
<keyword evidence="2" id="KW-0808">Transferase</keyword>
<sequence>MCEMSTGTGTSASSTPMISVIIPCYNYGRYVGEAIQSVIDQDYARKEVIVVDDGSIDDSWDIICKFKKSVRALRVPNGGPLKACLAGFDIATGEYVYILDADDKLIGSNALSTAAAALAERPSKLQFPLLPVNESGEPIGLAFPRFKEGYSTQQMTEEIFIGGCYLSPPTSGNIFRRDVFALTREVDYEVAQDGVAYLVSPFLGDVVTLDRPLAFYRVHQFNLSMTTHLSVERFKRERSRFRDRLEHLRRILPPEFSCKIPVADSLYFSYETLALERVAEGRRPNPRLLLSAVRALFRENKSPLRRLVIVSWLLSLGTSPSSLRVKVAMWKASSWHRPRLFQIMKAKLA</sequence>
<proteinExistence type="predicted"/>
<dbReference type="SUPFAM" id="SSF53448">
    <property type="entry name" value="Nucleotide-diphospho-sugar transferases"/>
    <property type="match status" value="1"/>
</dbReference>
<dbReference type="PANTHER" id="PTHR22916">
    <property type="entry name" value="GLYCOSYLTRANSFERASE"/>
    <property type="match status" value="1"/>
</dbReference>
<reference evidence="2 3" key="1">
    <citation type="journal article" date="2019" name="Syst. Appl. Microbiol.">
        <title>Microvirga tunisiensis sp. nov., a root nodule symbiotic bacterium isolated from Lupinus micranthus and L. luteus grown in Northern Tunisia.</title>
        <authorList>
            <person name="Msaddak A."/>
            <person name="Rejili M."/>
            <person name="Duran D."/>
            <person name="Mars M."/>
            <person name="Palacios J.M."/>
            <person name="Ruiz-Argueso T."/>
            <person name="Rey L."/>
            <person name="Imperial J."/>
        </authorList>
    </citation>
    <scope>NUCLEOTIDE SEQUENCE [LARGE SCALE GENOMIC DNA]</scope>
    <source>
        <strain evidence="2 3">Lmie10</strain>
    </source>
</reference>
<keyword evidence="3" id="KW-1185">Reference proteome</keyword>
<evidence type="ECO:0000259" key="1">
    <source>
        <dbReference type="Pfam" id="PF00535"/>
    </source>
</evidence>
<dbReference type="EMBL" id="VOSK01000535">
    <property type="protein sequence ID" value="MPR31079.1"/>
    <property type="molecule type" value="Genomic_DNA"/>
</dbReference>
<protein>
    <submittedName>
        <fullName evidence="2">Glycosyltransferase family 2 protein</fullName>
    </submittedName>
</protein>
<name>A0A5N7MX46_9HYPH</name>
<accession>A0A5N7MX46</accession>
<dbReference type="InterPro" id="IPR029044">
    <property type="entry name" value="Nucleotide-diphossugar_trans"/>
</dbReference>